<protein>
    <submittedName>
        <fullName evidence="3">Glutathione S-transferase family protein</fullName>
    </submittedName>
</protein>
<dbReference type="Gene3D" id="3.40.30.10">
    <property type="entry name" value="Glutaredoxin"/>
    <property type="match status" value="1"/>
</dbReference>
<dbReference type="CDD" id="cd00570">
    <property type="entry name" value="GST_N_family"/>
    <property type="match status" value="1"/>
</dbReference>
<keyword evidence="4" id="KW-1185">Reference proteome</keyword>
<dbReference type="PANTHER" id="PTHR44328">
    <property type="entry name" value="GLUTATHIONE S-TRANSFERASE L1"/>
    <property type="match status" value="1"/>
</dbReference>
<dbReference type="InterPro" id="IPR036249">
    <property type="entry name" value="Thioredoxin-like_sf"/>
</dbReference>
<dbReference type="InterPro" id="IPR004045">
    <property type="entry name" value="Glutathione_S-Trfase_N"/>
</dbReference>
<dbReference type="InterPro" id="IPR044629">
    <property type="entry name" value="GSTL1/2/3"/>
</dbReference>
<evidence type="ECO:0000313" key="3">
    <source>
        <dbReference type="EMBL" id="MBE9215556.1"/>
    </source>
</evidence>
<dbReference type="Gene3D" id="1.20.1050.10">
    <property type="match status" value="1"/>
</dbReference>
<accession>A0A8J7F3G2</accession>
<evidence type="ECO:0000256" key="1">
    <source>
        <dbReference type="SAM" id="MobiDB-lite"/>
    </source>
</evidence>
<proteinExistence type="predicted"/>
<dbReference type="GO" id="GO:0004364">
    <property type="term" value="F:glutathione transferase activity"/>
    <property type="evidence" value="ECO:0007669"/>
    <property type="project" value="InterPro"/>
</dbReference>
<comment type="caution">
    <text evidence="3">The sequence shown here is derived from an EMBL/GenBank/DDBJ whole genome shotgun (WGS) entry which is preliminary data.</text>
</comment>
<dbReference type="SUPFAM" id="SSF52833">
    <property type="entry name" value="Thioredoxin-like"/>
    <property type="match status" value="1"/>
</dbReference>
<dbReference type="CDD" id="cd00299">
    <property type="entry name" value="GST_C_family"/>
    <property type="match status" value="1"/>
</dbReference>
<gene>
    <name evidence="3" type="ORF">IQ247_23300</name>
</gene>
<dbReference type="SUPFAM" id="SSF47616">
    <property type="entry name" value="GST C-terminal domain-like"/>
    <property type="match status" value="1"/>
</dbReference>
<name>A0A8J7F3G2_9CYAN</name>
<dbReference type="RefSeq" id="WP_193923684.1">
    <property type="nucleotide sequence ID" value="NZ_JADEWL010000106.1"/>
</dbReference>
<dbReference type="PROSITE" id="PS50404">
    <property type="entry name" value="GST_NTER"/>
    <property type="match status" value="1"/>
</dbReference>
<feature type="region of interest" description="Disordered" evidence="1">
    <location>
        <begin position="376"/>
        <end position="405"/>
    </location>
</feature>
<dbReference type="Pfam" id="PF13409">
    <property type="entry name" value="GST_N_2"/>
    <property type="match status" value="1"/>
</dbReference>
<reference evidence="3" key="1">
    <citation type="submission" date="2020-10" db="EMBL/GenBank/DDBJ databases">
        <authorList>
            <person name="Castelo-Branco R."/>
            <person name="Eusebio N."/>
            <person name="Adriana R."/>
            <person name="Vieira A."/>
            <person name="Brugerolle De Fraissinette N."/>
            <person name="Rezende De Castro R."/>
            <person name="Schneider M.P."/>
            <person name="Vasconcelos V."/>
            <person name="Leao P.N."/>
        </authorList>
    </citation>
    <scope>NUCLEOTIDE SEQUENCE</scope>
    <source>
        <strain evidence="3">LEGE 06105</strain>
    </source>
</reference>
<organism evidence="3 4">
    <name type="scientific">Plectonema cf. radiosum LEGE 06105</name>
    <dbReference type="NCBI Taxonomy" id="945769"/>
    <lineage>
        <taxon>Bacteria</taxon>
        <taxon>Bacillati</taxon>
        <taxon>Cyanobacteriota</taxon>
        <taxon>Cyanophyceae</taxon>
        <taxon>Oscillatoriophycideae</taxon>
        <taxon>Oscillatoriales</taxon>
        <taxon>Microcoleaceae</taxon>
        <taxon>Plectonema</taxon>
    </lineage>
</organism>
<evidence type="ECO:0000259" key="2">
    <source>
        <dbReference type="PROSITE" id="PS50404"/>
    </source>
</evidence>
<sequence length="405" mass="47218">MTTTPLSWEELKTLTDYQIDTVNGPTNSRARLRLFGKPESDVRVTLYRDNHAWCPYCQKIWLWLEEKQIPYRIEKVTMFCYGEKESWYKRKVPSGMLPAIELDGRIIKESDDILIALEKVYGRLNQGMEERTVLPLRQLERLLFRAWCAWLCYPASSPRQEQRNREQFTEVVAKVEEALGSTPGPYFLSDFGIVDVIFTPYVERMNASLYYYKGYSLREENPRLSAWFDAMETRPTYRGTQSDFHTHVHDLPPQMGGCWENGEPQMLINKVRVDNGSWFGLPDVTYPEPENSPMEALQRVIEHRINIIRVNPLDDKLFDQALRCALTHMMTGKDCVPPQGSDIALRYLRDRINVPRDMSIYAAKRLRESLEKTAALVGDGQPEPIPTRHRRDQDPSNFARNFVKQ</sequence>
<feature type="compositionally biased region" description="Polar residues" evidence="1">
    <location>
        <begin position="395"/>
        <end position="405"/>
    </location>
</feature>
<dbReference type="EMBL" id="JADEWL010000106">
    <property type="protein sequence ID" value="MBE9215556.1"/>
    <property type="molecule type" value="Genomic_DNA"/>
</dbReference>
<evidence type="ECO:0000313" key="4">
    <source>
        <dbReference type="Proteomes" id="UP000620559"/>
    </source>
</evidence>
<dbReference type="Pfam" id="PF13410">
    <property type="entry name" value="GST_C_2"/>
    <property type="match status" value="1"/>
</dbReference>
<dbReference type="InterPro" id="IPR036282">
    <property type="entry name" value="Glutathione-S-Trfase_C_sf"/>
</dbReference>
<dbReference type="Proteomes" id="UP000620559">
    <property type="component" value="Unassembled WGS sequence"/>
</dbReference>
<dbReference type="InterPro" id="IPR040079">
    <property type="entry name" value="Glutathione_S-Trfase"/>
</dbReference>
<feature type="domain" description="GST N-terminal" evidence="2">
    <location>
        <begin position="44"/>
        <end position="125"/>
    </location>
</feature>
<dbReference type="PANTHER" id="PTHR44328:SF16">
    <property type="entry name" value="PROTEIN IN2-1 HOMOLOG B"/>
    <property type="match status" value="1"/>
</dbReference>
<dbReference type="SFLD" id="SFLDS00019">
    <property type="entry name" value="Glutathione_Transferase_(cytos"/>
    <property type="match status" value="1"/>
</dbReference>
<dbReference type="AlphaFoldDB" id="A0A8J7F3G2"/>